<accession>A0ABU6K4D3</accession>
<dbReference type="GO" id="GO:0030570">
    <property type="term" value="F:pectate lyase activity"/>
    <property type="evidence" value="ECO:0007669"/>
    <property type="project" value="UniProtKB-EC"/>
</dbReference>
<organism evidence="12 13">
    <name type="scientific">Uliginosibacterium silvisoli</name>
    <dbReference type="NCBI Taxonomy" id="3114758"/>
    <lineage>
        <taxon>Bacteria</taxon>
        <taxon>Pseudomonadati</taxon>
        <taxon>Pseudomonadota</taxon>
        <taxon>Betaproteobacteria</taxon>
        <taxon>Rhodocyclales</taxon>
        <taxon>Zoogloeaceae</taxon>
        <taxon>Uliginosibacterium</taxon>
    </lineage>
</organism>
<feature type="region of interest" description="Disordered" evidence="9">
    <location>
        <begin position="461"/>
        <end position="486"/>
    </location>
</feature>
<dbReference type="PANTHER" id="PTHR40088:SF1">
    <property type="entry name" value="PECTATE LYASE PEL9"/>
    <property type="match status" value="1"/>
</dbReference>
<dbReference type="EMBL" id="JAYXHS010000002">
    <property type="protein sequence ID" value="MEC5386560.1"/>
    <property type="molecule type" value="Genomic_DNA"/>
</dbReference>
<evidence type="ECO:0000256" key="10">
    <source>
        <dbReference type="SAM" id="SignalP"/>
    </source>
</evidence>
<dbReference type="InterPro" id="IPR012334">
    <property type="entry name" value="Pectin_lyas_fold"/>
</dbReference>
<keyword evidence="5 10" id="KW-0732">Signal</keyword>
<keyword evidence="13" id="KW-1185">Reference proteome</keyword>
<comment type="cofactor">
    <cofactor evidence="1">
        <name>Ca(2+)</name>
        <dbReference type="ChEBI" id="CHEBI:29108"/>
    </cofactor>
</comment>
<dbReference type="PANTHER" id="PTHR40088">
    <property type="entry name" value="PECTATE LYASE (EUROFUNG)"/>
    <property type="match status" value="1"/>
</dbReference>
<evidence type="ECO:0000313" key="13">
    <source>
        <dbReference type="Proteomes" id="UP001331561"/>
    </source>
</evidence>
<feature type="compositionally biased region" description="Low complexity" evidence="9">
    <location>
        <begin position="461"/>
        <end position="482"/>
    </location>
</feature>
<keyword evidence="3" id="KW-0964">Secreted</keyword>
<evidence type="ECO:0000256" key="7">
    <source>
        <dbReference type="ARBA" id="ARBA00023239"/>
    </source>
</evidence>
<dbReference type="Gene3D" id="2.160.20.10">
    <property type="entry name" value="Single-stranded right-handed beta-helix, Pectin lyase-like"/>
    <property type="match status" value="1"/>
</dbReference>
<proteinExistence type="inferred from homology"/>
<gene>
    <name evidence="12" type="primary">pelN</name>
    <name evidence="12" type="ORF">VVD49_12560</name>
</gene>
<evidence type="ECO:0000256" key="8">
    <source>
        <dbReference type="ARBA" id="ARBA00038263"/>
    </source>
</evidence>
<evidence type="ECO:0000313" key="12">
    <source>
        <dbReference type="EMBL" id="MEC5386560.1"/>
    </source>
</evidence>
<comment type="similarity">
    <text evidence="8">Belongs to the polysaccharide lyase 9 family.</text>
</comment>
<evidence type="ECO:0000256" key="9">
    <source>
        <dbReference type="SAM" id="MobiDB-lite"/>
    </source>
</evidence>
<evidence type="ECO:0000256" key="2">
    <source>
        <dbReference type="ARBA" id="ARBA00004613"/>
    </source>
</evidence>
<evidence type="ECO:0000256" key="1">
    <source>
        <dbReference type="ARBA" id="ARBA00001913"/>
    </source>
</evidence>
<evidence type="ECO:0000256" key="6">
    <source>
        <dbReference type="ARBA" id="ARBA00022837"/>
    </source>
</evidence>
<dbReference type="SMART" id="SM00710">
    <property type="entry name" value="PbH1"/>
    <property type="match status" value="6"/>
</dbReference>
<dbReference type="InterPro" id="IPR011050">
    <property type="entry name" value="Pectin_lyase_fold/virulence"/>
</dbReference>
<evidence type="ECO:0000256" key="3">
    <source>
        <dbReference type="ARBA" id="ARBA00022525"/>
    </source>
</evidence>
<keyword evidence="7 12" id="KW-0456">Lyase</keyword>
<dbReference type="NCBIfam" id="NF041899">
    <property type="entry name" value="pec_ly_PelN"/>
    <property type="match status" value="1"/>
</dbReference>
<sequence length="556" mass="57194">MNTQFRLPGLALACAMLGCPLAATASTYYVSPSGSDTAAGTLAAPWKSVTRAQTTAVAGDTVYIRGGTYSIKAGVNTCASQTDTVNAILLDKSGSTSKPITYAAYSGETPVFDFSGMKDDCRIKGFNITASWITLKGLEVKGVPQINNLNHESWGVWINGSNNVIERLNVHHIMGAGVFIQNGGYNLVLNTDSHDNYDPKTSNGAGQSADGFGAHIKASNPGNVFRGCRAWNNSDDGFDLINAYSSVTIENSWAWHHGYLPGTDTPVAAGNGNGFKIGGYGGVYVSGGVKHTLRQSVAFNNKSAGVYTNHHTVANDYFNNTSFNNNVNFNMLGIDSGGNDVGLGTLRNNIAYKGTALSNSSGINTRYNTWDSATGVTVSDSDFQSVSTSGWDAARQSDGSLPVVKMLHLASGSDLIDKGGDVNLPYNGALPDLGAFETGAAASSSSSSKASSSSVASSVASSSSSSKASSSAASSASSSSGSGPVLTGTGDYPDGFSKCADEGATCSVSKGTGWVAYGRKGKWVTKNVGVGKSIACTAAAFGSDPGGNPNKCSIQN</sequence>
<comment type="caution">
    <text evidence="12">The sequence shown here is derived from an EMBL/GenBank/DDBJ whole genome shotgun (WGS) entry which is preliminary data.</text>
</comment>
<keyword evidence="4" id="KW-0479">Metal-binding</keyword>
<name>A0ABU6K4D3_9RHOO</name>
<evidence type="ECO:0000256" key="4">
    <source>
        <dbReference type="ARBA" id="ARBA00022723"/>
    </source>
</evidence>
<dbReference type="Pfam" id="PF22842">
    <property type="entry name" value="Pel9A-like_beta_helix"/>
    <property type="match status" value="1"/>
</dbReference>
<reference evidence="12 13" key="1">
    <citation type="submission" date="2024-01" db="EMBL/GenBank/DDBJ databases">
        <title>Uliginosibacterium soil sp. nov.</title>
        <authorList>
            <person name="Lv Y."/>
        </authorList>
    </citation>
    <scope>NUCLEOTIDE SEQUENCE [LARGE SCALE GENOMIC DNA]</scope>
    <source>
        <strain evidence="12 13">H3</strain>
    </source>
</reference>
<dbReference type="EC" id="4.2.2.2" evidence="12"/>
<dbReference type="InterPro" id="IPR052052">
    <property type="entry name" value="Polysaccharide_Lyase_9"/>
</dbReference>
<feature type="domain" description="Pel9A-like right handed beta-helix region" evidence="11">
    <location>
        <begin position="18"/>
        <end position="335"/>
    </location>
</feature>
<keyword evidence="6" id="KW-0106">Calcium</keyword>
<dbReference type="InterPro" id="IPR006626">
    <property type="entry name" value="PbH1"/>
</dbReference>
<evidence type="ECO:0000259" key="11">
    <source>
        <dbReference type="Pfam" id="PF22842"/>
    </source>
</evidence>
<feature type="chain" id="PRO_5047220438" evidence="10">
    <location>
        <begin position="26"/>
        <end position="556"/>
    </location>
</feature>
<dbReference type="Proteomes" id="UP001331561">
    <property type="component" value="Unassembled WGS sequence"/>
</dbReference>
<dbReference type="InterPro" id="IPR053868">
    <property type="entry name" value="Pel9A-like_beta_helix"/>
</dbReference>
<evidence type="ECO:0000256" key="5">
    <source>
        <dbReference type="ARBA" id="ARBA00022729"/>
    </source>
</evidence>
<dbReference type="RefSeq" id="WP_327599520.1">
    <property type="nucleotide sequence ID" value="NZ_JAYXHS010000002.1"/>
</dbReference>
<dbReference type="PROSITE" id="PS51257">
    <property type="entry name" value="PROKAR_LIPOPROTEIN"/>
    <property type="match status" value="1"/>
</dbReference>
<feature type="signal peptide" evidence="10">
    <location>
        <begin position="1"/>
        <end position="25"/>
    </location>
</feature>
<dbReference type="SUPFAM" id="SSF51126">
    <property type="entry name" value="Pectin lyase-like"/>
    <property type="match status" value="1"/>
</dbReference>
<protein>
    <submittedName>
        <fullName evidence="12">Pectate lyase PelN</fullName>
        <ecNumber evidence="12">4.2.2.2</ecNumber>
    </submittedName>
</protein>
<comment type="subcellular location">
    <subcellularLocation>
        <location evidence="2">Secreted</location>
    </subcellularLocation>
</comment>